<comment type="caution">
    <text evidence="1">The sequence shown here is derived from an EMBL/GenBank/DDBJ whole genome shotgun (WGS) entry which is preliminary data.</text>
</comment>
<gene>
    <name evidence="1" type="primary">GRX5</name>
    <name evidence="1" type="ORF">M8818_003437</name>
</gene>
<sequence length="447" mass="50126">MASRTAFTSLFRSTLRPRQNPLLSPRFATLQQRFLSQETRQAIDKAVASAPVVLFMKGTPETPQCGFSRASIQILGLQGVNPQKFTAFNVLEDEELRAGIKEYSEWPTIPQLYVNKEFVGGTDIMMSMHQDGSLAKLLEENEVLVPAEGEESNVQDVGANIHTYRVHTHEVLSTLTTGISSIVYVRAGGLRKVTKATDLGHSVLGKRKQPAPKKIAHPLAEAFNGTCLTLHLQQYTRRLADTHLASTAAYRQDVSSSAQSKLEPVYQDLVVRAKGRTTDSEGNPVPDPLKQSLVNSVETIKDLFLPLAEAKLTLTQIDKTTGEKMIVSLGETMTEFRVKVHQKRKLLEGYWREWEAVQQEIAELGAEILGEEMFPTQFGFAPVTGRSKEWASNAVEIEGFIERQKREIEAGMQTSLKAVEEEEKLTTKERKDQRAKFRLWLQEELED</sequence>
<dbReference type="Proteomes" id="UP001320706">
    <property type="component" value="Unassembled WGS sequence"/>
</dbReference>
<reference evidence="1" key="1">
    <citation type="submission" date="2024-02" db="EMBL/GenBank/DDBJ databases">
        <title>Metagenome Assembled Genome of Zalaria obscura JY119.</title>
        <authorList>
            <person name="Vighnesh L."/>
            <person name="Jagadeeshwari U."/>
            <person name="Venkata Ramana C."/>
            <person name="Sasikala C."/>
        </authorList>
    </citation>
    <scope>NUCLEOTIDE SEQUENCE</scope>
    <source>
        <strain evidence="1">JY119</strain>
    </source>
</reference>
<protein>
    <submittedName>
        <fullName evidence="1">Monothiol glutaredoxin grx5</fullName>
    </submittedName>
</protein>
<dbReference type="EMBL" id="JAMKPW020000015">
    <property type="protein sequence ID" value="KAK8210270.1"/>
    <property type="molecule type" value="Genomic_DNA"/>
</dbReference>
<evidence type="ECO:0000313" key="2">
    <source>
        <dbReference type="Proteomes" id="UP001320706"/>
    </source>
</evidence>
<evidence type="ECO:0000313" key="1">
    <source>
        <dbReference type="EMBL" id="KAK8210270.1"/>
    </source>
</evidence>
<name>A0ACC3SIL8_9PEZI</name>
<organism evidence="1 2">
    <name type="scientific">Zalaria obscura</name>
    <dbReference type="NCBI Taxonomy" id="2024903"/>
    <lineage>
        <taxon>Eukaryota</taxon>
        <taxon>Fungi</taxon>
        <taxon>Dikarya</taxon>
        <taxon>Ascomycota</taxon>
        <taxon>Pezizomycotina</taxon>
        <taxon>Dothideomycetes</taxon>
        <taxon>Dothideomycetidae</taxon>
        <taxon>Dothideales</taxon>
        <taxon>Zalariaceae</taxon>
        <taxon>Zalaria</taxon>
    </lineage>
</organism>
<proteinExistence type="predicted"/>
<accession>A0ACC3SIL8</accession>
<keyword evidence="2" id="KW-1185">Reference proteome</keyword>